<reference evidence="3" key="1">
    <citation type="submission" date="2020-07" db="EMBL/GenBank/DDBJ databases">
        <title>Multicomponent nature underlies the extraordinary mechanical properties of spider dragline silk.</title>
        <authorList>
            <person name="Kono N."/>
            <person name="Nakamura H."/>
            <person name="Mori M."/>
            <person name="Yoshida Y."/>
            <person name="Ohtoshi R."/>
            <person name="Malay A.D."/>
            <person name="Moran D.A.P."/>
            <person name="Tomita M."/>
            <person name="Numata K."/>
            <person name="Arakawa K."/>
        </authorList>
    </citation>
    <scope>NUCLEOTIDE SEQUENCE</scope>
</reference>
<keyword evidence="2" id="KW-0812">Transmembrane</keyword>
<keyword evidence="2" id="KW-0472">Membrane</keyword>
<name>A0A8X6FBK3_TRICU</name>
<feature type="transmembrane region" description="Helical" evidence="2">
    <location>
        <begin position="1197"/>
        <end position="1221"/>
    </location>
</feature>
<feature type="region of interest" description="Disordered" evidence="1">
    <location>
        <begin position="995"/>
        <end position="1018"/>
    </location>
</feature>
<keyword evidence="2" id="KW-1133">Transmembrane helix</keyword>
<evidence type="ECO:0000313" key="4">
    <source>
        <dbReference type="Proteomes" id="UP000887116"/>
    </source>
</evidence>
<dbReference type="AlphaFoldDB" id="A0A8X6FBK3"/>
<evidence type="ECO:0000256" key="2">
    <source>
        <dbReference type="SAM" id="Phobius"/>
    </source>
</evidence>
<evidence type="ECO:0000256" key="1">
    <source>
        <dbReference type="SAM" id="MobiDB-lite"/>
    </source>
</evidence>
<organism evidence="3 4">
    <name type="scientific">Trichonephila clavata</name>
    <name type="common">Joro spider</name>
    <name type="synonym">Nephila clavata</name>
    <dbReference type="NCBI Taxonomy" id="2740835"/>
    <lineage>
        <taxon>Eukaryota</taxon>
        <taxon>Metazoa</taxon>
        <taxon>Ecdysozoa</taxon>
        <taxon>Arthropoda</taxon>
        <taxon>Chelicerata</taxon>
        <taxon>Arachnida</taxon>
        <taxon>Araneae</taxon>
        <taxon>Araneomorphae</taxon>
        <taxon>Entelegynae</taxon>
        <taxon>Araneoidea</taxon>
        <taxon>Nephilidae</taxon>
        <taxon>Trichonephila</taxon>
    </lineage>
</organism>
<protein>
    <submittedName>
        <fullName evidence="3">Uncharacterized protein</fullName>
    </submittedName>
</protein>
<proteinExistence type="predicted"/>
<evidence type="ECO:0000313" key="3">
    <source>
        <dbReference type="EMBL" id="GFQ75652.1"/>
    </source>
</evidence>
<dbReference type="Proteomes" id="UP000887116">
    <property type="component" value="Unassembled WGS sequence"/>
</dbReference>
<comment type="caution">
    <text evidence="3">The sequence shown here is derived from an EMBL/GenBank/DDBJ whole genome shotgun (WGS) entry which is preliminary data.</text>
</comment>
<dbReference type="InterPro" id="IPR011989">
    <property type="entry name" value="ARM-like"/>
</dbReference>
<keyword evidence="4" id="KW-1185">Reference proteome</keyword>
<feature type="region of interest" description="Disordered" evidence="1">
    <location>
        <begin position="946"/>
        <end position="981"/>
    </location>
</feature>
<dbReference type="EMBL" id="BMAO01021579">
    <property type="protein sequence ID" value="GFQ75652.1"/>
    <property type="molecule type" value="Genomic_DNA"/>
</dbReference>
<dbReference type="Gene3D" id="1.25.10.10">
    <property type="entry name" value="Leucine-rich Repeat Variant"/>
    <property type="match status" value="1"/>
</dbReference>
<feature type="compositionally biased region" description="Basic residues" evidence="1">
    <location>
        <begin position="949"/>
        <end position="969"/>
    </location>
</feature>
<sequence length="1263" mass="141258">MAKDILEYLNLVTSTVESVPFHKDVEKMKINVVDILKNLTSSKSYIEPKNVSTENTLYLLGTPEISSSPDVFNMSKPILEDLNLITSTIKSASFHKEDEKMKIHVVDILKNLTSSKSHPGSKNVSTEETLYNLNIPEIKSSPDVSNDMAKAILEYLNLVTSTIESVPFHKDEEKMKINVVDILKNLTSSKSYIEPKNVSTEHTLYLLGTPEISSSPDVFNMSKPILEDLNLITSTIKSASFHKEDEKMKIHVVDILKNLTSSKSHPGSKNVSTEGTLYNLKIPEITSSPDVSNDMAKAILEYLNLVTSTVESVPFHKDVEKMKINVVDILKNLTSSKSHIEPKNVSTDHTLYLLETPEISSSPDVFNMSKPILEYLNLITPTIKSASFHKDDEKMKVHVVDILKNLTSGKSYPETQNVLTEAPLYLLETPKITSSSNVSYDTYKIILDKYLNLASSIAKSASLHKEDEKMKINVVDIPKNLTSSKSHPETKIVSSEDTSHHLETPEIISSSNVSYDTYKIILDKFLNLASSTAKSVSLYKDNEKMKITVVDILKNLTSSKDHLESKNVSTEHTLYLLGAPEITSSPDVSNIPKAILEYLHLITSTTKSVSFHKDDEKVKINVVDILKNLTSSKSHLESKLLSTEDTLNHFETPKTTSSSNVSYDMYKAILDKYLNLVPSTAKSDSFHKDDENMKLNVVDMLKNLTSSISHPESKFVSTGISLYHSESPQITSKPDVSSDYPKIILEKYFDLILSTIESASFREDEGKMKLNVADILKNLTFSKSHPESILVATEGTEMKKGVFVTGDTESNIINAVPEVLQPVTMNAVKTDDAVFTRGNLKFDIIPKEDTPFQNDFYIHENEKNAEGEPDFSHLKFLETENQDNTDSLSGVSNWNTFTDQGFVIRTGINNNENKKSGLIVNGSHPPKLKGLVRIDKIPPRFRFKDAKNAKKSHKSFKLTKVVKPRKRSTTSKNRFEAKVSTESGMSIEDLLSLNKETEASESTQEINTDSESKVSTESVKSIEDLLSLNKKTEAPESTQEINIDSEAKVSTEPVMSIEDILSLNKKTDAPESSLEINIDSESRVSTVLMRSIEENSKKQTPEGSSELFQIAYTFSPNKRDLIVPESQPEVSVSEHFQKFDHAPETGKIKNLIHRNVFLTNLLSLLSKKAVLKKDLDNHMSNLDDGAKLLETPAKHPYLAGFVLGVGIVAVFLIFSIALYWIGFKKSKFQTKDGENEYYQDTRKRNGKGENSKSLSNFYNFTIL</sequence>
<gene>
    <name evidence="3" type="primary">AVEN_173954_1</name>
    <name evidence="3" type="ORF">TNCT_163991</name>
</gene>
<accession>A0A8X6FBK3</accession>